<dbReference type="GO" id="GO:0016702">
    <property type="term" value="F:oxidoreductase activity, acting on single donors with incorporation of molecular oxygen, incorporation of two atoms of oxygen"/>
    <property type="evidence" value="ECO:0007669"/>
    <property type="project" value="InterPro"/>
</dbReference>
<evidence type="ECO:0000313" key="6">
    <source>
        <dbReference type="EMBL" id="AKP52852.1"/>
    </source>
</evidence>
<evidence type="ECO:0000256" key="3">
    <source>
        <dbReference type="ARBA" id="ARBA00023002"/>
    </source>
</evidence>
<dbReference type="AlphaFoldDB" id="A0A0H4PWV5"/>
<dbReference type="InterPro" id="IPR050770">
    <property type="entry name" value="Intradiol_RC_Dioxygenase"/>
</dbReference>
<feature type="chain" id="PRO_5005208276" evidence="4">
    <location>
        <begin position="23"/>
        <end position="403"/>
    </location>
</feature>
<keyword evidence="4" id="KW-0732">Signal</keyword>
<dbReference type="PROSITE" id="PS51257">
    <property type="entry name" value="PROKAR_LIPOPROTEIN"/>
    <property type="match status" value="1"/>
</dbReference>
<dbReference type="Gene3D" id="2.60.130.10">
    <property type="entry name" value="Aromatic compound dioxygenase"/>
    <property type="match status" value="1"/>
</dbReference>
<dbReference type="KEGG" id="camu:CA2015_3465"/>
<dbReference type="STRING" id="320787.CA2015_3465"/>
<dbReference type="EMBL" id="CP012040">
    <property type="protein sequence ID" value="AKP52852.1"/>
    <property type="molecule type" value="Genomic_DNA"/>
</dbReference>
<dbReference type="Proteomes" id="UP000036520">
    <property type="component" value="Chromosome"/>
</dbReference>
<dbReference type="OrthoDB" id="933561at2"/>
<organism evidence="6 7">
    <name type="scientific">Cyclobacterium amurskyense</name>
    <dbReference type="NCBI Taxonomy" id="320787"/>
    <lineage>
        <taxon>Bacteria</taxon>
        <taxon>Pseudomonadati</taxon>
        <taxon>Bacteroidota</taxon>
        <taxon>Cytophagia</taxon>
        <taxon>Cytophagales</taxon>
        <taxon>Cyclobacteriaceae</taxon>
        <taxon>Cyclobacterium</taxon>
    </lineage>
</organism>
<proteinExistence type="inferred from homology"/>
<reference evidence="6 7" key="1">
    <citation type="submission" date="2015-07" db="EMBL/GenBank/DDBJ databases">
        <authorList>
            <person name="Kim K.M."/>
        </authorList>
    </citation>
    <scope>NUCLEOTIDE SEQUENCE [LARGE SCALE GENOMIC DNA]</scope>
    <source>
        <strain evidence="6 7">KCTC 12363</strain>
    </source>
</reference>
<dbReference type="GO" id="GO:0008199">
    <property type="term" value="F:ferric iron binding"/>
    <property type="evidence" value="ECO:0007669"/>
    <property type="project" value="InterPro"/>
</dbReference>
<dbReference type="PANTHER" id="PTHR33711:SF10">
    <property type="entry name" value="INTRADIOL RING-CLEAVAGE DIOXYGENASES DOMAIN-CONTAINING PROTEIN"/>
    <property type="match status" value="1"/>
</dbReference>
<dbReference type="RefSeq" id="WP_053086699.1">
    <property type="nucleotide sequence ID" value="NZ_CP012040.1"/>
</dbReference>
<protein>
    <submittedName>
        <fullName evidence="6">Intradiol ring-cleavage dioxygenase</fullName>
    </submittedName>
</protein>
<keyword evidence="2 6" id="KW-0223">Dioxygenase</keyword>
<evidence type="ECO:0000256" key="2">
    <source>
        <dbReference type="ARBA" id="ARBA00022964"/>
    </source>
</evidence>
<comment type="similarity">
    <text evidence="1">Belongs to the intradiol ring-cleavage dioxygenase family.</text>
</comment>
<sequence>MTRLTNVFILLSCCFISLSCNGQQPGNKEPKAVLSNDFDQSPPLFYKIPERLSSSDTSPGWTQKGQKIVLTGTVYEIDGKTPAANTLLYYYHTDVNGQYATKASEPLNMPKNQLGQTHGYIRGWVKTGKDGKYAIYTVMPGSYPNGSEVAHIHMYVKEENREPPYYIDDFVFDDDKGLTTAKRVKMENRAGSGVIRFVEKDGLWIGERNLILGLNISDLPKDKEAINASANEIGEPIFSFTPYHAYGPDKGTKTCPVCKYGWYHGILYFVGDKPDWPAIEKWLLFLDNESLIRQKYLKVYFVYGNQSNYVPSERRSQLEKLGSQLQLKSVALTFLPSFADTVSNIHLNNINPKVDNTFLIYKRSTIIDKYINFAPTEENFNKIKRALDQSANQYFKLSRPKME</sequence>
<evidence type="ECO:0000256" key="1">
    <source>
        <dbReference type="ARBA" id="ARBA00007825"/>
    </source>
</evidence>
<dbReference type="InterPro" id="IPR015889">
    <property type="entry name" value="Intradiol_dOase_core"/>
</dbReference>
<feature type="domain" description="Intradiol ring-cleavage dioxygenases" evidence="5">
    <location>
        <begin position="62"/>
        <end position="147"/>
    </location>
</feature>
<dbReference type="Pfam" id="PF00775">
    <property type="entry name" value="Dioxygenase_C"/>
    <property type="match status" value="1"/>
</dbReference>
<feature type="signal peptide" evidence="4">
    <location>
        <begin position="1"/>
        <end position="22"/>
    </location>
</feature>
<evidence type="ECO:0000313" key="7">
    <source>
        <dbReference type="Proteomes" id="UP000036520"/>
    </source>
</evidence>
<keyword evidence="3" id="KW-0560">Oxidoreductase</keyword>
<evidence type="ECO:0000259" key="5">
    <source>
        <dbReference type="Pfam" id="PF00775"/>
    </source>
</evidence>
<gene>
    <name evidence="6" type="ORF">CA2015_3465</name>
</gene>
<accession>A0A0H4PWV5</accession>
<dbReference type="SUPFAM" id="SSF49482">
    <property type="entry name" value="Aromatic compound dioxygenase"/>
    <property type="match status" value="1"/>
</dbReference>
<dbReference type="PATRIC" id="fig|320787.5.peg.3789"/>
<keyword evidence="7" id="KW-1185">Reference proteome</keyword>
<name>A0A0H4PWV5_9BACT</name>
<dbReference type="PANTHER" id="PTHR33711">
    <property type="entry name" value="DIOXYGENASE, PUTATIVE (AFU_ORTHOLOGUE AFUA_2G02910)-RELATED"/>
    <property type="match status" value="1"/>
</dbReference>
<dbReference type="InterPro" id="IPR000627">
    <property type="entry name" value="Intradiol_dOase_C"/>
</dbReference>
<evidence type="ECO:0000256" key="4">
    <source>
        <dbReference type="SAM" id="SignalP"/>
    </source>
</evidence>